<dbReference type="PANTHER" id="PTHR37820:SF1">
    <property type="entry name" value="CELL DIVISION PROTEIN FTSQ"/>
    <property type="match status" value="1"/>
</dbReference>
<dbReference type="EMBL" id="CP136958">
    <property type="protein sequence ID" value="WOT02977.1"/>
    <property type="molecule type" value="Genomic_DNA"/>
</dbReference>
<evidence type="ECO:0000256" key="7">
    <source>
        <dbReference type="ARBA" id="ARBA00023306"/>
    </source>
</evidence>
<keyword evidence="6" id="KW-0472">Membrane</keyword>
<reference evidence="9" key="2">
    <citation type="submission" date="2023-10" db="EMBL/GenBank/DDBJ databases">
        <authorList>
            <person name="Choi B."/>
        </authorList>
    </citation>
    <scope>NUCLEOTIDE SEQUENCE</scope>
    <source>
        <strain evidence="9">UMB0763</strain>
    </source>
</reference>
<gene>
    <name evidence="9" type="ORF">CYJ47_04185</name>
</gene>
<evidence type="ECO:0000256" key="6">
    <source>
        <dbReference type="ARBA" id="ARBA00023136"/>
    </source>
</evidence>
<evidence type="ECO:0000256" key="2">
    <source>
        <dbReference type="ARBA" id="ARBA00022475"/>
    </source>
</evidence>
<dbReference type="RefSeq" id="WP_101679169.1">
    <property type="nucleotide sequence ID" value="NZ_CAUPGZ010000001.1"/>
</dbReference>
<dbReference type="GO" id="GO:0005886">
    <property type="term" value="C:plasma membrane"/>
    <property type="evidence" value="ECO:0007669"/>
    <property type="project" value="TreeGrafter"/>
</dbReference>
<evidence type="ECO:0000256" key="5">
    <source>
        <dbReference type="ARBA" id="ARBA00022989"/>
    </source>
</evidence>
<proteinExistence type="predicted"/>
<dbReference type="Pfam" id="PF08478">
    <property type="entry name" value="POTRA_1"/>
    <property type="match status" value="1"/>
</dbReference>
<evidence type="ECO:0000313" key="10">
    <source>
        <dbReference type="Proteomes" id="UP000234560"/>
    </source>
</evidence>
<dbReference type="PANTHER" id="PTHR37820">
    <property type="entry name" value="CELL DIVISION PROTEIN DIVIB"/>
    <property type="match status" value="1"/>
</dbReference>
<dbReference type="KEGG" id="cpyr:CYJ47_04185"/>
<keyword evidence="3" id="KW-0132">Cell division</keyword>
<dbReference type="Pfam" id="PF03799">
    <property type="entry name" value="FtsQ_DivIB_C"/>
    <property type="match status" value="1"/>
</dbReference>
<evidence type="ECO:0000313" key="9">
    <source>
        <dbReference type="EMBL" id="WOT02977.1"/>
    </source>
</evidence>
<evidence type="ECO:0000256" key="1">
    <source>
        <dbReference type="ARBA" id="ARBA00004370"/>
    </source>
</evidence>
<dbReference type="InterPro" id="IPR034746">
    <property type="entry name" value="POTRA"/>
</dbReference>
<dbReference type="PROSITE" id="PS51779">
    <property type="entry name" value="POTRA"/>
    <property type="match status" value="1"/>
</dbReference>
<dbReference type="GO" id="GO:0051301">
    <property type="term" value="P:cell division"/>
    <property type="evidence" value="ECO:0007669"/>
    <property type="project" value="UniProtKB-KW"/>
</dbReference>
<evidence type="ECO:0000256" key="4">
    <source>
        <dbReference type="ARBA" id="ARBA00022692"/>
    </source>
</evidence>
<protein>
    <submittedName>
        <fullName evidence="9">FtsQ-type POTRA domain-containing protein</fullName>
    </submittedName>
</protein>
<dbReference type="InterPro" id="IPR050487">
    <property type="entry name" value="FtsQ_DivIB"/>
</dbReference>
<dbReference type="Proteomes" id="UP000234560">
    <property type="component" value="Chromosome"/>
</dbReference>
<sequence>MKRFVIACVSVVVAVVAVFAFVMLTPWFTVKTVDVHGAEHISSEEVAAATGVTVGERLATVSPRDAVKGVGALPWVKKATVSKDWPSTVTVSVVEEQAVAYQTTPDGTVLINAEGTPFVIDQPTVGAVEIVGASDPAVFSACLTAINELTPAVRKDVARVSAPSQYEITLELLDGRSVYWGSAEQAHNKAVATEIVLTREGQHFDVSNPQLVTLG</sequence>
<dbReference type="InterPro" id="IPR005548">
    <property type="entry name" value="Cell_div_FtsQ/DivIB_C"/>
</dbReference>
<feature type="domain" description="POTRA" evidence="8">
    <location>
        <begin position="28"/>
        <end position="96"/>
    </location>
</feature>
<dbReference type="Gene3D" id="3.10.20.310">
    <property type="entry name" value="membrane protein fhac"/>
    <property type="match status" value="1"/>
</dbReference>
<reference evidence="9" key="1">
    <citation type="submission" date="2017-12" db="EMBL/GenBank/DDBJ databases">
        <authorList>
            <person name="Thomas-White K."/>
            <person name="Wolfe A.J."/>
        </authorList>
    </citation>
    <scope>NUCLEOTIDE SEQUENCE</scope>
    <source>
        <strain evidence="9">UMB0763</strain>
    </source>
</reference>
<name>A0AAF1BX21_9CORY</name>
<keyword evidence="2" id="KW-1003">Cell membrane</keyword>
<keyword evidence="7" id="KW-0131">Cell cycle</keyword>
<evidence type="ECO:0000256" key="3">
    <source>
        <dbReference type="ARBA" id="ARBA00022618"/>
    </source>
</evidence>
<keyword evidence="4" id="KW-0812">Transmembrane</keyword>
<organism evidence="9 10">
    <name type="scientific">Corynebacterium pyruviciproducens</name>
    <dbReference type="NCBI Taxonomy" id="598660"/>
    <lineage>
        <taxon>Bacteria</taxon>
        <taxon>Bacillati</taxon>
        <taxon>Actinomycetota</taxon>
        <taxon>Actinomycetes</taxon>
        <taxon>Mycobacteriales</taxon>
        <taxon>Corynebacteriaceae</taxon>
        <taxon>Corynebacterium</taxon>
    </lineage>
</organism>
<dbReference type="AlphaFoldDB" id="A0AAF1BX21"/>
<comment type="subcellular location">
    <subcellularLocation>
        <location evidence="1">Membrane</location>
    </subcellularLocation>
</comment>
<dbReference type="InterPro" id="IPR013685">
    <property type="entry name" value="POTRA_FtsQ_type"/>
</dbReference>
<keyword evidence="5" id="KW-1133">Transmembrane helix</keyword>
<evidence type="ECO:0000259" key="8">
    <source>
        <dbReference type="PROSITE" id="PS51779"/>
    </source>
</evidence>
<accession>A0AAF1BX21</accession>